<proteinExistence type="inferred from homology"/>
<evidence type="ECO:0000313" key="6">
    <source>
        <dbReference type="Proteomes" id="UP001353858"/>
    </source>
</evidence>
<keyword evidence="3" id="KW-0808">Transferase</keyword>
<dbReference type="PROSITE" id="PS00375">
    <property type="entry name" value="UDPGT"/>
    <property type="match status" value="2"/>
</dbReference>
<organism evidence="5 6">
    <name type="scientific">Aquatica leii</name>
    <dbReference type="NCBI Taxonomy" id="1421715"/>
    <lineage>
        <taxon>Eukaryota</taxon>
        <taxon>Metazoa</taxon>
        <taxon>Ecdysozoa</taxon>
        <taxon>Arthropoda</taxon>
        <taxon>Hexapoda</taxon>
        <taxon>Insecta</taxon>
        <taxon>Pterygota</taxon>
        <taxon>Neoptera</taxon>
        <taxon>Endopterygota</taxon>
        <taxon>Coleoptera</taxon>
        <taxon>Polyphaga</taxon>
        <taxon>Elateriformia</taxon>
        <taxon>Elateroidea</taxon>
        <taxon>Lampyridae</taxon>
        <taxon>Luciolinae</taxon>
        <taxon>Aquatica</taxon>
    </lineage>
</organism>
<dbReference type="PANTHER" id="PTHR48043:SF145">
    <property type="entry name" value="FI06409P-RELATED"/>
    <property type="match status" value="1"/>
</dbReference>
<evidence type="ECO:0000256" key="4">
    <source>
        <dbReference type="SAM" id="Phobius"/>
    </source>
</evidence>
<gene>
    <name evidence="5" type="ORF">RN001_015185</name>
</gene>
<accession>A0AAN7P309</accession>
<dbReference type="FunFam" id="3.40.50.2000:FF:000050">
    <property type="entry name" value="UDP-glucuronosyltransferase"/>
    <property type="match status" value="1"/>
</dbReference>
<sequence>MAENSAWVAFAFAKRFNCPIIPISSQACESRSYKSIGNPEAFFYTSITTNETLTTLERVKHTVLYAIGLSFFYVSRLGTMEVIKKQFGPEYRDAEKIFEKTSVVFENTNNIMHQIRSLLPGVVQLGGLNLYNAHPKIPKDLQQVLDNATNGFIYVSLGTVVNGNEISAQLFLETFNELSYTVLWKTDNETLSNVSSHVYTSKWFPQFNILRHKNIKAFITQGGALSMDEGIHNEVPMIGIPVFLDQFTNVAKMVKLGICIKIQREFLHKHLLKSKILEIAQNSSYKRNIVNLNKLIMDQPQTPLDKAVFWTEYVIRHKSAAHLKEMFINSSKSYLNTFYTMWFFNYELPNTFFGHSSIQKLINNENEHFDLVMAESSSWGAFALAERFNCPIIPIASQACDKNSYNAIGNLEAFFSPNRKMGYQLLSIFDRLQHTLRVYTLVFFYNLSRLGTMEVIKKHVGYDYADVNKIFERTSVIFENTNNALHPVRPLVPGVIQVGGLNLYGYHSNVSQNLQRVLDDANNGFIYVSLGTVVDGDNAPAQIFLETFKELPYTVLWKTDNKNVTDIASNVHVSKWFPQFNILKHKNIKVFITQGGALSVDEGIYNEVPMIGIPVYLDHFVNTGKLEELGIGLRLHSKVLNKELFKGRILEVAKNSRYKQNIVNLKKLVEDQPQTPLDRAVFWTEYVIRHKGASHLKCPMINIPFYQYYLLDVIAVVVCASMLALYVLRKTVSSVKYIINSVVKVKML</sequence>
<reference evidence="6" key="1">
    <citation type="submission" date="2023-01" db="EMBL/GenBank/DDBJ databases">
        <title>Key to firefly adult light organ development and bioluminescence: homeobox transcription factors regulate luciferase expression and transportation to peroxisome.</title>
        <authorList>
            <person name="Fu X."/>
        </authorList>
    </citation>
    <scope>NUCLEOTIDE SEQUENCE [LARGE SCALE GENOMIC DNA]</scope>
</reference>
<dbReference type="Gene3D" id="3.40.50.2000">
    <property type="entry name" value="Glycogen Phosphorylase B"/>
    <property type="match status" value="2"/>
</dbReference>
<evidence type="ECO:0000256" key="1">
    <source>
        <dbReference type="ARBA" id="ARBA00009995"/>
    </source>
</evidence>
<dbReference type="AlphaFoldDB" id="A0AAN7P309"/>
<evidence type="ECO:0008006" key="7">
    <source>
        <dbReference type="Google" id="ProtNLM"/>
    </source>
</evidence>
<dbReference type="InterPro" id="IPR050271">
    <property type="entry name" value="UDP-glycosyltransferase"/>
</dbReference>
<dbReference type="Proteomes" id="UP001353858">
    <property type="component" value="Unassembled WGS sequence"/>
</dbReference>
<dbReference type="InterPro" id="IPR002213">
    <property type="entry name" value="UDP_glucos_trans"/>
</dbReference>
<dbReference type="GO" id="GO:0008194">
    <property type="term" value="F:UDP-glycosyltransferase activity"/>
    <property type="evidence" value="ECO:0007669"/>
    <property type="project" value="InterPro"/>
</dbReference>
<dbReference type="Pfam" id="PF00201">
    <property type="entry name" value="UDPGT"/>
    <property type="match status" value="2"/>
</dbReference>
<comment type="caution">
    <text evidence="5">The sequence shown here is derived from an EMBL/GenBank/DDBJ whole genome shotgun (WGS) entry which is preliminary data.</text>
</comment>
<dbReference type="SUPFAM" id="SSF53756">
    <property type="entry name" value="UDP-Glycosyltransferase/glycogen phosphorylase"/>
    <property type="match status" value="2"/>
</dbReference>
<name>A0AAN7P309_9COLE</name>
<keyword evidence="4" id="KW-0812">Transmembrane</keyword>
<keyword evidence="6" id="KW-1185">Reference proteome</keyword>
<keyword evidence="2" id="KW-0328">Glycosyltransferase</keyword>
<dbReference type="CDD" id="cd03784">
    <property type="entry name" value="GT1_Gtf-like"/>
    <property type="match status" value="2"/>
</dbReference>
<evidence type="ECO:0000256" key="2">
    <source>
        <dbReference type="ARBA" id="ARBA00022676"/>
    </source>
</evidence>
<keyword evidence="4" id="KW-1133">Transmembrane helix</keyword>
<dbReference type="FunFam" id="3.40.50.2000:FF:000021">
    <property type="entry name" value="UDP-glucuronosyltransferase"/>
    <property type="match status" value="1"/>
</dbReference>
<evidence type="ECO:0000313" key="5">
    <source>
        <dbReference type="EMBL" id="KAK4873156.1"/>
    </source>
</evidence>
<comment type="similarity">
    <text evidence="1">Belongs to the UDP-glycosyltransferase family.</text>
</comment>
<dbReference type="PANTHER" id="PTHR48043">
    <property type="entry name" value="EG:EG0003.4 PROTEIN-RELATED"/>
    <property type="match status" value="1"/>
</dbReference>
<dbReference type="EMBL" id="JARPUR010000007">
    <property type="protein sequence ID" value="KAK4873156.1"/>
    <property type="molecule type" value="Genomic_DNA"/>
</dbReference>
<feature type="transmembrane region" description="Helical" evidence="4">
    <location>
        <begin position="706"/>
        <end position="728"/>
    </location>
</feature>
<dbReference type="InterPro" id="IPR035595">
    <property type="entry name" value="UDP_glycos_trans_CS"/>
</dbReference>
<keyword evidence="4" id="KW-0472">Membrane</keyword>
<evidence type="ECO:0000256" key="3">
    <source>
        <dbReference type="ARBA" id="ARBA00022679"/>
    </source>
</evidence>
<protein>
    <recommendedName>
        <fullName evidence="7">UDP-glycosyltransferases domain-containing protein</fullName>
    </recommendedName>
</protein>